<evidence type="ECO:0000313" key="1">
    <source>
        <dbReference type="Proteomes" id="UP000887580"/>
    </source>
</evidence>
<dbReference type="WBParaSite" id="PS1159_v2.g12490.t1">
    <property type="protein sequence ID" value="PS1159_v2.g12490.t1"/>
    <property type="gene ID" value="PS1159_v2.g12490"/>
</dbReference>
<proteinExistence type="predicted"/>
<sequence>MDVTAEIVGNNVRAFEDKFNYFKELISNRIAELEKKLQRVEAERDQLHAENEKLKSQIAESENLKTYSKENGIIM</sequence>
<dbReference type="Proteomes" id="UP000887580">
    <property type="component" value="Unplaced"/>
</dbReference>
<reference evidence="2" key="1">
    <citation type="submission" date="2022-11" db="UniProtKB">
        <authorList>
            <consortium name="WormBaseParasite"/>
        </authorList>
    </citation>
    <scope>IDENTIFICATION</scope>
</reference>
<evidence type="ECO:0000313" key="2">
    <source>
        <dbReference type="WBParaSite" id="PS1159_v2.g12490.t1"/>
    </source>
</evidence>
<protein>
    <submittedName>
        <fullName evidence="2">Uncharacterized protein</fullName>
    </submittedName>
</protein>
<accession>A0AC35F0H2</accession>
<organism evidence="1 2">
    <name type="scientific">Panagrolaimus sp. PS1159</name>
    <dbReference type="NCBI Taxonomy" id="55785"/>
    <lineage>
        <taxon>Eukaryota</taxon>
        <taxon>Metazoa</taxon>
        <taxon>Ecdysozoa</taxon>
        <taxon>Nematoda</taxon>
        <taxon>Chromadorea</taxon>
        <taxon>Rhabditida</taxon>
        <taxon>Tylenchina</taxon>
        <taxon>Panagrolaimomorpha</taxon>
        <taxon>Panagrolaimoidea</taxon>
        <taxon>Panagrolaimidae</taxon>
        <taxon>Panagrolaimus</taxon>
    </lineage>
</organism>
<name>A0AC35F0H2_9BILA</name>